<name>X6MSQ2_RETFI</name>
<evidence type="ECO:0008006" key="3">
    <source>
        <dbReference type="Google" id="ProtNLM"/>
    </source>
</evidence>
<accession>X6MSQ2</accession>
<keyword evidence="2" id="KW-1185">Reference proteome</keyword>
<proteinExistence type="predicted"/>
<gene>
    <name evidence="1" type="ORF">RFI_20628</name>
</gene>
<evidence type="ECO:0000313" key="2">
    <source>
        <dbReference type="Proteomes" id="UP000023152"/>
    </source>
</evidence>
<dbReference type="AlphaFoldDB" id="X6MSQ2"/>
<dbReference type="Proteomes" id="UP000023152">
    <property type="component" value="Unassembled WGS sequence"/>
</dbReference>
<sequence>MGVGWDCRWEKKSTDKANSSIDYLIGLRTWEEVKFVSEYLQSDSELIQKPLTKIFALSHHCVASILHIHLTNRWQRTMQFHHESSFLKISGIPCHDLSNAHKEQWDAALCQTIETFLYSNFKCILPNKGDVKRVLVFPNVKNSEIHGYAYVELGNPKMADDIVQEFTKQFHERYCFFSNQKYLEQWHRKHQKLAAITSKMKMMEHNF</sequence>
<dbReference type="EMBL" id="ASPP01017924">
    <property type="protein sequence ID" value="ETO16711.1"/>
    <property type="molecule type" value="Genomic_DNA"/>
</dbReference>
<evidence type="ECO:0000313" key="1">
    <source>
        <dbReference type="EMBL" id="ETO16711.1"/>
    </source>
</evidence>
<reference evidence="1 2" key="1">
    <citation type="journal article" date="2013" name="Curr. Biol.">
        <title>The Genome of the Foraminiferan Reticulomyxa filosa.</title>
        <authorList>
            <person name="Glockner G."/>
            <person name="Hulsmann N."/>
            <person name="Schleicher M."/>
            <person name="Noegel A.A."/>
            <person name="Eichinger L."/>
            <person name="Gallinger C."/>
            <person name="Pawlowski J."/>
            <person name="Sierra R."/>
            <person name="Euteneuer U."/>
            <person name="Pillet L."/>
            <person name="Moustafa A."/>
            <person name="Platzer M."/>
            <person name="Groth M."/>
            <person name="Szafranski K."/>
            <person name="Schliwa M."/>
        </authorList>
    </citation>
    <scope>NUCLEOTIDE SEQUENCE [LARGE SCALE GENOMIC DNA]</scope>
</reference>
<comment type="caution">
    <text evidence="1">The sequence shown here is derived from an EMBL/GenBank/DDBJ whole genome shotgun (WGS) entry which is preliminary data.</text>
</comment>
<feature type="non-terminal residue" evidence="1">
    <location>
        <position position="207"/>
    </location>
</feature>
<organism evidence="1 2">
    <name type="scientific">Reticulomyxa filosa</name>
    <dbReference type="NCBI Taxonomy" id="46433"/>
    <lineage>
        <taxon>Eukaryota</taxon>
        <taxon>Sar</taxon>
        <taxon>Rhizaria</taxon>
        <taxon>Retaria</taxon>
        <taxon>Foraminifera</taxon>
        <taxon>Monothalamids</taxon>
        <taxon>Reticulomyxidae</taxon>
        <taxon>Reticulomyxa</taxon>
    </lineage>
</organism>
<protein>
    <recommendedName>
        <fullName evidence="3">RRM domain-containing protein</fullName>
    </recommendedName>
</protein>